<feature type="transmembrane region" description="Helical" evidence="2">
    <location>
        <begin position="1188"/>
        <end position="1210"/>
    </location>
</feature>
<dbReference type="CDD" id="cd12829">
    <property type="entry name" value="Alr1p-like"/>
    <property type="match status" value="1"/>
</dbReference>
<keyword evidence="2" id="KW-1133">Transmembrane helix</keyword>
<evidence type="ECO:0000256" key="2">
    <source>
        <dbReference type="SAM" id="Phobius"/>
    </source>
</evidence>
<name>A0A0F7SIH2_PHARH</name>
<keyword evidence="2" id="KW-0812">Transmembrane</keyword>
<feature type="region of interest" description="Disordered" evidence="1">
    <location>
        <begin position="465"/>
        <end position="507"/>
    </location>
</feature>
<evidence type="ECO:0000256" key="1">
    <source>
        <dbReference type="SAM" id="MobiDB-lite"/>
    </source>
</evidence>
<accession>A0A0F7SIH2</accession>
<dbReference type="GO" id="GO:0015095">
    <property type="term" value="F:magnesium ion transmembrane transporter activity"/>
    <property type="evidence" value="ECO:0007669"/>
    <property type="project" value="InterPro"/>
</dbReference>
<feature type="compositionally biased region" description="Basic and acidic residues" evidence="1">
    <location>
        <begin position="725"/>
        <end position="748"/>
    </location>
</feature>
<evidence type="ECO:0000313" key="3">
    <source>
        <dbReference type="EMBL" id="CDZ98210.1"/>
    </source>
</evidence>
<feature type="region of interest" description="Disordered" evidence="1">
    <location>
        <begin position="1"/>
        <end position="66"/>
    </location>
</feature>
<sequence length="1223" mass="133991">MADPLGSSIGGGIGLPTIAPPASPPVALQTPDNDKHPHFPVLERTRSPSIPTYPPRQPATATGSSTSVNHIAAKVSIALPAPTTPANATTTTTIPALQSSSSRSNPPRFAEQFSTPLRRRHRHAAATADFPLISTPGTVPLKTDTPSHFSPHGESYEDSTEPSLYRGLPRMSGAPGLPPAAVFRSYHRGRQLDEEAISLRSSNSSRRTRRSRRSSSSSSSSSGNSFVSLGRRAVVGALEAVGRGLGMLSSESDTSSIRSRRRRRSSGQRSTGLTDDERNVGGNSSQQMQGTRRRRRSLIQPRRIRAWSFGSFLGSSSSSSSASTFSGAGGRASTLSITSVQQIPRKKRKRTKRRKSMTTAFSSGGSSTSNSSGDEESDHEPPGRRVVPGKKEFSLLFPFGPEEALPAPNFLSPSSPSAGLSPPTLSSSSSTSPVLSQPSANRVTPSPRLQTTTVLSELLTSLQTIRGTPPLSTSSPSNTNLSDSPPAPDIPPYTFPNPPIPTPCSTPPLSTASIPVVPQRLTPAQILNVSPTPSPPLSPRMSAKSISEGRLHPHPLSMAPVNRNTFEKKMDANEKDSKADRRDVRSDRETQKNGAEDIKSRGPWWLDVHCPDWEDMRVIGETLNLHPLTLEDILHQDPREKLEVFSRLDYYLLAIRSIDEAYFKWTDSSPSPSSPPSGQSPSISTTTHDPSVTGLQAIPVDPTLAGTNPDLPFQEKPVLVTADGRFVRPEKEASAPESRNWDSGEGGRGRRGRSAGKVEIVEDRPGKEGLEGVGVGAKNIYLVVLKDGIVSFHFEDVSKHILNVRQQIRSSHIRNTLSSDWIAHGVMDSVVDTFFPLIDFVEEEADAIDSEIIMHDALSEFPLRKLAAEAEAEAALILEQDEQDRKERAKSTVSTGFFSGNWIGRKVKDEIQPETQKTTTSTMSPKNEFEMKSVPTSKSIPTPSSPLSNLSSSFTPVSTTKETFVAPIDRKPTFTWPSTTTFLPLMPRRIIPTRIIPRRMALFLYTLLARILLFLSLHPAQRQARKGAKRSKTYKLETNPDLDRGEILKRMVNMRRLTTGLTRLLGPKREVVGRLRKRVEELGKEGWGGGSGREMGIYFGDIQDHIIELQSTLLHYEYLLSQAQPAYLAQLQVRLSMTRARSDRAILRLSYVAIGILPVQFITSSFGSNVHVPYMRDDDHPENGHLEMFFGILGMVIFVLALFACLIMYFKRQASRSRRFRNG</sequence>
<feature type="compositionally biased region" description="Low complexity" evidence="1">
    <location>
        <begin position="313"/>
        <end position="326"/>
    </location>
</feature>
<feature type="region of interest" description="Disordered" evidence="1">
    <location>
        <begin position="526"/>
        <end position="545"/>
    </location>
</feature>
<reference evidence="3" key="1">
    <citation type="submission" date="2014-08" db="EMBL/GenBank/DDBJ databases">
        <authorList>
            <person name="Sharma Rahul"/>
            <person name="Thines Marco"/>
        </authorList>
    </citation>
    <scope>NUCLEOTIDE SEQUENCE</scope>
</reference>
<protein>
    <submittedName>
        <fullName evidence="3">Mg2 transporter protein, CorA-like/Zinc transport protein ZntB</fullName>
    </submittedName>
</protein>
<dbReference type="InterPro" id="IPR002523">
    <property type="entry name" value="MgTranspt_CorA/ZnTranspt_ZntB"/>
</dbReference>
<feature type="compositionally biased region" description="Polar residues" evidence="1">
    <location>
        <begin position="913"/>
        <end position="925"/>
    </location>
</feature>
<feature type="compositionally biased region" description="Low complexity" evidence="1">
    <location>
        <begin position="357"/>
        <end position="372"/>
    </location>
</feature>
<feature type="region of interest" description="Disordered" evidence="1">
    <location>
        <begin position="194"/>
        <end position="226"/>
    </location>
</feature>
<feature type="region of interest" description="Disordered" evidence="1">
    <location>
        <begin position="666"/>
        <end position="757"/>
    </location>
</feature>
<feature type="compositionally biased region" description="Polar residues" evidence="1">
    <location>
        <begin position="685"/>
        <end position="694"/>
    </location>
</feature>
<dbReference type="InterPro" id="IPR044089">
    <property type="entry name" value="Alr1-like"/>
</dbReference>
<feature type="transmembrane region" description="Helical" evidence="2">
    <location>
        <begin position="1145"/>
        <end position="1168"/>
    </location>
</feature>
<dbReference type="AlphaFoldDB" id="A0A0F7SIH2"/>
<feature type="compositionally biased region" description="Low complexity" evidence="1">
    <location>
        <begin position="668"/>
        <end position="684"/>
    </location>
</feature>
<feature type="region of interest" description="Disordered" evidence="1">
    <location>
        <begin position="247"/>
        <end position="300"/>
    </location>
</feature>
<dbReference type="InterPro" id="IPR045861">
    <property type="entry name" value="CorA_cytoplasmic_dom"/>
</dbReference>
<feature type="compositionally biased region" description="Polar residues" evidence="1">
    <location>
        <begin position="281"/>
        <end position="290"/>
    </location>
</feature>
<dbReference type="Gene3D" id="3.30.460.20">
    <property type="entry name" value="CorA soluble domain-like"/>
    <property type="match status" value="1"/>
</dbReference>
<feature type="compositionally biased region" description="Pro residues" evidence="1">
    <location>
        <begin position="485"/>
        <end position="506"/>
    </location>
</feature>
<dbReference type="EMBL" id="LN483326">
    <property type="protein sequence ID" value="CDZ98210.1"/>
    <property type="molecule type" value="Genomic_DNA"/>
</dbReference>
<feature type="compositionally biased region" description="Basic and acidic residues" evidence="1">
    <location>
        <begin position="32"/>
        <end position="46"/>
    </location>
</feature>
<feature type="region of interest" description="Disordered" evidence="1">
    <location>
        <begin position="407"/>
        <end position="449"/>
    </location>
</feature>
<dbReference type="PANTHER" id="PTHR21535">
    <property type="entry name" value="MAGNESIUM AND COBALT TRANSPORT PROTEIN/MITOCHONDRIAL IMPORT INNER MEMBRANE TRANSLOCASE SUBUNIT TIM8"/>
    <property type="match status" value="1"/>
</dbReference>
<feature type="compositionally biased region" description="Basic residues" evidence="1">
    <location>
        <begin position="291"/>
        <end position="300"/>
    </location>
</feature>
<dbReference type="PANTHER" id="PTHR21535:SF90">
    <property type="entry name" value="CORA METAL ION TRANSPORTER"/>
    <property type="match status" value="1"/>
</dbReference>
<feature type="compositionally biased region" description="Low complexity" evidence="1">
    <location>
        <begin position="214"/>
        <end position="226"/>
    </location>
</feature>
<feature type="region of interest" description="Disordered" evidence="1">
    <location>
        <begin position="132"/>
        <end position="172"/>
    </location>
</feature>
<dbReference type="SUPFAM" id="SSF143865">
    <property type="entry name" value="CorA soluble domain-like"/>
    <property type="match status" value="1"/>
</dbReference>
<feature type="compositionally biased region" description="Low complexity" evidence="1">
    <location>
        <begin position="932"/>
        <end position="953"/>
    </location>
</feature>
<feature type="compositionally biased region" description="Basic and acidic residues" evidence="1">
    <location>
        <begin position="379"/>
        <end position="389"/>
    </location>
</feature>
<dbReference type="Gene3D" id="1.20.58.340">
    <property type="entry name" value="Magnesium transport protein CorA, transmembrane region"/>
    <property type="match status" value="3"/>
</dbReference>
<feature type="region of interest" description="Disordered" evidence="1">
    <location>
        <begin position="908"/>
        <end position="953"/>
    </location>
</feature>
<feature type="transmembrane region" description="Helical" evidence="2">
    <location>
        <begin position="1000"/>
        <end position="1020"/>
    </location>
</feature>
<feature type="compositionally biased region" description="Basic residues" evidence="1">
    <location>
        <begin position="344"/>
        <end position="356"/>
    </location>
</feature>
<feature type="compositionally biased region" description="Low complexity" evidence="1">
    <location>
        <begin position="411"/>
        <end position="439"/>
    </location>
</feature>
<feature type="region of interest" description="Disordered" evidence="1">
    <location>
        <begin position="313"/>
        <end position="389"/>
    </location>
</feature>
<dbReference type="Pfam" id="PF01544">
    <property type="entry name" value="CorA"/>
    <property type="match status" value="1"/>
</dbReference>
<dbReference type="GO" id="GO:0016020">
    <property type="term" value="C:membrane"/>
    <property type="evidence" value="ECO:0007669"/>
    <property type="project" value="InterPro"/>
</dbReference>
<organism evidence="3">
    <name type="scientific">Phaffia rhodozyma</name>
    <name type="common">Yeast</name>
    <name type="synonym">Xanthophyllomyces dendrorhous</name>
    <dbReference type="NCBI Taxonomy" id="264483"/>
    <lineage>
        <taxon>Eukaryota</taxon>
        <taxon>Fungi</taxon>
        <taxon>Dikarya</taxon>
        <taxon>Basidiomycota</taxon>
        <taxon>Agaricomycotina</taxon>
        <taxon>Tremellomycetes</taxon>
        <taxon>Cystofilobasidiales</taxon>
        <taxon>Mrakiaceae</taxon>
        <taxon>Phaffia</taxon>
    </lineage>
</organism>
<dbReference type="GO" id="GO:0010961">
    <property type="term" value="P:intracellular magnesium ion homeostasis"/>
    <property type="evidence" value="ECO:0007669"/>
    <property type="project" value="TreeGrafter"/>
</dbReference>
<feature type="compositionally biased region" description="Low complexity" evidence="1">
    <location>
        <begin position="465"/>
        <end position="484"/>
    </location>
</feature>
<keyword evidence="2" id="KW-0472">Membrane</keyword>
<feature type="region of interest" description="Disordered" evidence="1">
    <location>
        <begin position="568"/>
        <end position="596"/>
    </location>
</feature>
<proteinExistence type="predicted"/>